<evidence type="ECO:0000313" key="6">
    <source>
        <dbReference type="Proteomes" id="UP000509410"/>
    </source>
</evidence>
<proteinExistence type="inferred from homology"/>
<keyword evidence="5" id="KW-0645">Protease</keyword>
<keyword evidence="2" id="KW-0472">Membrane</keyword>
<dbReference type="AlphaFoldDB" id="A0A7H8V705"/>
<keyword evidence="2" id="KW-0812">Transmembrane</keyword>
<reference evidence="4 7" key="2">
    <citation type="submission" date="2019-06" db="EMBL/GenBank/DDBJ databases">
        <title>The organization of the Streptococcus sanguinis genomes.</title>
        <authorList>
            <person name="Wang H.Y."/>
            <person name="Chen Y.Y.M."/>
            <person name="Wu C.H."/>
        </authorList>
    </citation>
    <scope>NUCLEOTIDE SEQUENCE [LARGE SCALE GENOMIC DNA]</scope>
    <source>
        <strain evidence="4 7">CGMH058</strain>
    </source>
</reference>
<keyword evidence="5" id="KW-0378">Hydrolase</keyword>
<evidence type="ECO:0000313" key="5">
    <source>
        <dbReference type="EMBL" id="QLB52049.1"/>
    </source>
</evidence>
<dbReference type="Pfam" id="PF02517">
    <property type="entry name" value="Rce1-like"/>
    <property type="match status" value="1"/>
</dbReference>
<keyword evidence="5" id="KW-0482">Metalloprotease</keyword>
<gene>
    <name evidence="4" type="ORF">FDP16_04840</name>
    <name evidence="5" type="ORF">FFV08_04960</name>
</gene>
<dbReference type="RefSeq" id="WP_176798759.1">
    <property type="nucleotide sequence ID" value="NZ_CP040798.1"/>
</dbReference>
<name>A0A7H8V705_STRSA</name>
<dbReference type="GO" id="GO:0008237">
    <property type="term" value="F:metallopeptidase activity"/>
    <property type="evidence" value="ECO:0007669"/>
    <property type="project" value="UniProtKB-KW"/>
</dbReference>
<dbReference type="GO" id="GO:0004175">
    <property type="term" value="F:endopeptidase activity"/>
    <property type="evidence" value="ECO:0007669"/>
    <property type="project" value="UniProtKB-ARBA"/>
</dbReference>
<dbReference type="EMBL" id="CP040556">
    <property type="protein sequence ID" value="QLB52049.1"/>
    <property type="molecule type" value="Genomic_DNA"/>
</dbReference>
<evidence type="ECO:0000256" key="1">
    <source>
        <dbReference type="ARBA" id="ARBA00009067"/>
    </source>
</evidence>
<accession>A0A7H8V705</accession>
<sequence length="215" mass="25105">MFERIRKIDWLLPALVFLYFNAARILLRLLHFNEGTNLVIWFFVNLLLAIVCVLYLKHFDQLSVFRLGRPKLKLIGLTVLGFLLLYFWLSYVRENFPVTHNQAGLNHNLTSVQGITRAFLVFSVSLGGPINEEIITRVFALNCWKRFKKYGMDILLAAAFFSSLHLYSWVWTDFLAYFGMGLVYVLLFRMSKTVYCSLALHIFLNTIIILVRLSH</sequence>
<evidence type="ECO:0000256" key="2">
    <source>
        <dbReference type="SAM" id="Phobius"/>
    </source>
</evidence>
<feature type="transmembrane region" description="Helical" evidence="2">
    <location>
        <begin position="198"/>
        <end position="214"/>
    </location>
</feature>
<dbReference type="Proteomes" id="UP000509410">
    <property type="component" value="Chromosome"/>
</dbReference>
<evidence type="ECO:0000313" key="4">
    <source>
        <dbReference type="EMBL" id="QLB49913.1"/>
    </source>
</evidence>
<dbReference type="InterPro" id="IPR003675">
    <property type="entry name" value="Rce1/LyrA-like_dom"/>
</dbReference>
<reference evidence="5 6" key="1">
    <citation type="submission" date="2019-05" db="EMBL/GenBank/DDBJ databases">
        <title>The organization of the Streptococcus sanguinis genomes.</title>
        <authorList>
            <person name="Wu C.H."/>
            <person name="Chen Y.Y.M."/>
            <person name="Wang H.Y."/>
        </authorList>
    </citation>
    <scope>NUCLEOTIDE SEQUENCE [LARGE SCALE GENOMIC DNA]</scope>
    <source>
        <strain evidence="5 6">CGMH010</strain>
    </source>
</reference>
<organism evidence="5 6">
    <name type="scientific">Streptococcus sanguinis</name>
    <dbReference type="NCBI Taxonomy" id="1305"/>
    <lineage>
        <taxon>Bacteria</taxon>
        <taxon>Bacillati</taxon>
        <taxon>Bacillota</taxon>
        <taxon>Bacilli</taxon>
        <taxon>Lactobacillales</taxon>
        <taxon>Streptococcaceae</taxon>
        <taxon>Streptococcus</taxon>
    </lineage>
</organism>
<evidence type="ECO:0000259" key="3">
    <source>
        <dbReference type="Pfam" id="PF02517"/>
    </source>
</evidence>
<dbReference type="Proteomes" id="UP000509535">
    <property type="component" value="Chromosome"/>
</dbReference>
<feature type="transmembrane region" description="Helical" evidence="2">
    <location>
        <begin position="174"/>
        <end position="191"/>
    </location>
</feature>
<dbReference type="GO" id="GO:0080120">
    <property type="term" value="P:CAAX-box protein maturation"/>
    <property type="evidence" value="ECO:0007669"/>
    <property type="project" value="UniProtKB-ARBA"/>
</dbReference>
<feature type="transmembrane region" description="Helical" evidence="2">
    <location>
        <begin position="111"/>
        <end position="130"/>
    </location>
</feature>
<keyword evidence="2" id="KW-1133">Transmembrane helix</keyword>
<dbReference type="EMBL" id="CP040798">
    <property type="protein sequence ID" value="QLB49913.1"/>
    <property type="molecule type" value="Genomic_DNA"/>
</dbReference>
<comment type="similarity">
    <text evidence="1">Belongs to the UPF0177 family.</text>
</comment>
<feature type="domain" description="CAAX prenyl protease 2/Lysostaphin resistance protein A-like" evidence="3">
    <location>
        <begin position="118"/>
        <end position="207"/>
    </location>
</feature>
<protein>
    <submittedName>
        <fullName evidence="5">CPBP family intramembrane metalloprotease</fullName>
    </submittedName>
</protein>
<evidence type="ECO:0000313" key="7">
    <source>
        <dbReference type="Proteomes" id="UP000509535"/>
    </source>
</evidence>
<feature type="transmembrane region" description="Helical" evidence="2">
    <location>
        <begin position="38"/>
        <end position="56"/>
    </location>
</feature>
<dbReference type="GO" id="GO:0006508">
    <property type="term" value="P:proteolysis"/>
    <property type="evidence" value="ECO:0007669"/>
    <property type="project" value="UniProtKB-KW"/>
</dbReference>
<feature type="transmembrane region" description="Helical" evidence="2">
    <location>
        <begin position="72"/>
        <end position="91"/>
    </location>
</feature>